<dbReference type="Pfam" id="PF00151">
    <property type="entry name" value="Lipase"/>
    <property type="match status" value="1"/>
</dbReference>
<dbReference type="Gene3D" id="3.40.50.1820">
    <property type="entry name" value="alpha/beta hydrolase"/>
    <property type="match status" value="1"/>
</dbReference>
<evidence type="ECO:0000259" key="1">
    <source>
        <dbReference type="Pfam" id="PF00151"/>
    </source>
</evidence>
<reference evidence="2 3" key="1">
    <citation type="journal article" date="2013" name="Nat. Commun.">
        <title>Genome analysis reveals insights into physiology and longevity of the Brandt's bat Myotis brandtii.</title>
        <authorList>
            <person name="Seim I."/>
            <person name="Fang X."/>
            <person name="Xiong Z."/>
            <person name="Lobanov A.V."/>
            <person name="Huang Z."/>
            <person name="Ma S."/>
            <person name="Feng Y."/>
            <person name="Turanov A.A."/>
            <person name="Zhu Y."/>
            <person name="Lenz T.L."/>
            <person name="Gerashchenko M.V."/>
            <person name="Fan D."/>
            <person name="Hee Yim S."/>
            <person name="Yao X."/>
            <person name="Jordan D."/>
            <person name="Xiong Y."/>
            <person name="Ma Y."/>
            <person name="Lyapunov A.N."/>
            <person name="Chen G."/>
            <person name="Kulakova O.I."/>
            <person name="Sun Y."/>
            <person name="Lee S.G."/>
            <person name="Bronson R.T."/>
            <person name="Moskalev A.A."/>
            <person name="Sunyaev S.R."/>
            <person name="Zhang G."/>
            <person name="Krogh A."/>
            <person name="Wang J."/>
            <person name="Gladyshev V.N."/>
        </authorList>
    </citation>
    <scope>NUCLEOTIDE SEQUENCE [LARGE SCALE GENOMIC DNA]</scope>
</reference>
<gene>
    <name evidence="2" type="ORF">D623_10000942</name>
</gene>
<evidence type="ECO:0000313" key="3">
    <source>
        <dbReference type="Proteomes" id="UP000052978"/>
    </source>
</evidence>
<dbReference type="EMBL" id="KE164058">
    <property type="protein sequence ID" value="EPQ14810.1"/>
    <property type="molecule type" value="Genomic_DNA"/>
</dbReference>
<dbReference type="InterPro" id="IPR029058">
    <property type="entry name" value="AB_hydrolase_fold"/>
</dbReference>
<name>S7NEA8_MYOBR</name>
<dbReference type="InterPro" id="IPR013818">
    <property type="entry name" value="Lipase"/>
</dbReference>
<organism evidence="2 3">
    <name type="scientific">Myotis brandtii</name>
    <name type="common">Brandt's bat</name>
    <dbReference type="NCBI Taxonomy" id="109478"/>
    <lineage>
        <taxon>Eukaryota</taxon>
        <taxon>Metazoa</taxon>
        <taxon>Chordata</taxon>
        <taxon>Craniata</taxon>
        <taxon>Vertebrata</taxon>
        <taxon>Euteleostomi</taxon>
        <taxon>Mammalia</taxon>
        <taxon>Eutheria</taxon>
        <taxon>Laurasiatheria</taxon>
        <taxon>Chiroptera</taxon>
        <taxon>Yangochiroptera</taxon>
        <taxon>Vespertilionidae</taxon>
        <taxon>Myotis</taxon>
    </lineage>
</organism>
<dbReference type="SUPFAM" id="SSF53474">
    <property type="entry name" value="alpha/beta-Hydrolases"/>
    <property type="match status" value="1"/>
</dbReference>
<feature type="domain" description="Lipase" evidence="1">
    <location>
        <begin position="13"/>
        <end position="53"/>
    </location>
</feature>
<proteinExistence type="predicted"/>
<dbReference type="AlphaFoldDB" id="S7NEA8"/>
<keyword evidence="3" id="KW-1185">Reference proteome</keyword>
<evidence type="ECO:0000313" key="2">
    <source>
        <dbReference type="EMBL" id="EPQ14810.1"/>
    </source>
</evidence>
<sequence length="141" mass="15718">MGTENCIPGTGQAGTRNLVFCNHMRSHKYYSSSILYPDGFLGYPCASYEEFQEVGLPRGLGRVGWLCGCWFCPCGLEQSRDVTPRLVRGGAGNAEPRRAFFLRGAGWAGGRWHRPDLVGRPSLDPQLFILKNSQRMPERHG</sequence>
<protein>
    <submittedName>
        <fullName evidence="2">Pancreatic lipase-related protein 2</fullName>
    </submittedName>
</protein>
<dbReference type="GO" id="GO:0016298">
    <property type="term" value="F:lipase activity"/>
    <property type="evidence" value="ECO:0007669"/>
    <property type="project" value="InterPro"/>
</dbReference>
<dbReference type="Proteomes" id="UP000052978">
    <property type="component" value="Unassembled WGS sequence"/>
</dbReference>
<accession>S7NEA8</accession>